<dbReference type="RefSeq" id="WP_377064575.1">
    <property type="nucleotide sequence ID" value="NZ_JBHSJJ010000005.1"/>
</dbReference>
<evidence type="ECO:0000313" key="2">
    <source>
        <dbReference type="EMBL" id="MFC4872305.1"/>
    </source>
</evidence>
<gene>
    <name evidence="2" type="ORF">ACFPFU_11430</name>
</gene>
<evidence type="ECO:0000313" key="3">
    <source>
        <dbReference type="Proteomes" id="UP001595818"/>
    </source>
</evidence>
<sequence>MAVRKDKSPQADRPVYVKYFGLAFQMSIIIGLGTYFGYVLHQKSQMNFPLWLLLFCFLSILIAFYQLYRSIQSDADKEK</sequence>
<evidence type="ECO:0000256" key="1">
    <source>
        <dbReference type="SAM" id="Phobius"/>
    </source>
</evidence>
<dbReference type="Pfam" id="PF09527">
    <property type="entry name" value="ATPase_gene1"/>
    <property type="match status" value="1"/>
</dbReference>
<dbReference type="Proteomes" id="UP001595818">
    <property type="component" value="Unassembled WGS sequence"/>
</dbReference>
<feature type="transmembrane region" description="Helical" evidence="1">
    <location>
        <begin position="50"/>
        <end position="68"/>
    </location>
</feature>
<comment type="caution">
    <text evidence="2">The sequence shown here is derived from an EMBL/GenBank/DDBJ whole genome shotgun (WGS) entry which is preliminary data.</text>
</comment>
<name>A0ABV9T0T4_9BACT</name>
<accession>A0ABV9T0T4</accession>
<feature type="transmembrane region" description="Helical" evidence="1">
    <location>
        <begin position="20"/>
        <end position="38"/>
    </location>
</feature>
<keyword evidence="1" id="KW-1133">Transmembrane helix</keyword>
<reference evidence="3" key="1">
    <citation type="journal article" date="2019" name="Int. J. Syst. Evol. Microbiol.">
        <title>The Global Catalogue of Microorganisms (GCM) 10K type strain sequencing project: providing services to taxonomists for standard genome sequencing and annotation.</title>
        <authorList>
            <consortium name="The Broad Institute Genomics Platform"/>
            <consortium name="The Broad Institute Genome Sequencing Center for Infectious Disease"/>
            <person name="Wu L."/>
            <person name="Ma J."/>
        </authorList>
    </citation>
    <scope>NUCLEOTIDE SEQUENCE [LARGE SCALE GENOMIC DNA]</scope>
    <source>
        <strain evidence="3">CGMCC 4.7466</strain>
    </source>
</reference>
<protein>
    <submittedName>
        <fullName evidence="2">AtpZ/AtpI family protein</fullName>
    </submittedName>
</protein>
<keyword evidence="1" id="KW-0812">Transmembrane</keyword>
<organism evidence="2 3">
    <name type="scientific">Negadavirga shengliensis</name>
    <dbReference type="NCBI Taxonomy" id="1389218"/>
    <lineage>
        <taxon>Bacteria</taxon>
        <taxon>Pseudomonadati</taxon>
        <taxon>Bacteroidota</taxon>
        <taxon>Cytophagia</taxon>
        <taxon>Cytophagales</taxon>
        <taxon>Cyclobacteriaceae</taxon>
        <taxon>Negadavirga</taxon>
    </lineage>
</organism>
<dbReference type="InterPro" id="IPR032820">
    <property type="entry name" value="ATPase_put"/>
</dbReference>
<keyword evidence="3" id="KW-1185">Reference proteome</keyword>
<proteinExistence type="predicted"/>
<keyword evidence="1" id="KW-0472">Membrane</keyword>
<dbReference type="EMBL" id="JBHSJJ010000005">
    <property type="protein sequence ID" value="MFC4872305.1"/>
    <property type="molecule type" value="Genomic_DNA"/>
</dbReference>